<name>A0A0L8ICD1_OCTBM</name>
<dbReference type="AlphaFoldDB" id="A0A0L8ICD1"/>
<sequence length="67" mass="8203">MMLHYIFHIYKHICVSLHFRCFTTLQFFSFFPLFLSSIYIPFLSLIVAKVIHSFIYLFFHHTHSLLF</sequence>
<proteinExistence type="predicted"/>
<dbReference type="EMBL" id="KQ416029">
    <property type="protein sequence ID" value="KOF99079.1"/>
    <property type="molecule type" value="Genomic_DNA"/>
</dbReference>
<reference evidence="2" key="1">
    <citation type="submission" date="2015-07" db="EMBL/GenBank/DDBJ databases">
        <title>MeaNS - Measles Nucleotide Surveillance Program.</title>
        <authorList>
            <person name="Tran T."/>
            <person name="Druce J."/>
        </authorList>
    </citation>
    <scope>NUCLEOTIDE SEQUENCE</scope>
    <source>
        <strain evidence="2">UCB-OBI-ISO-001</strain>
        <tissue evidence="2">Gonad</tissue>
    </source>
</reference>
<feature type="transmembrane region" description="Helical" evidence="1">
    <location>
        <begin position="38"/>
        <end position="59"/>
    </location>
</feature>
<keyword evidence="1" id="KW-0812">Transmembrane</keyword>
<organism evidence="2">
    <name type="scientific">Octopus bimaculoides</name>
    <name type="common">California two-spotted octopus</name>
    <dbReference type="NCBI Taxonomy" id="37653"/>
    <lineage>
        <taxon>Eukaryota</taxon>
        <taxon>Metazoa</taxon>
        <taxon>Spiralia</taxon>
        <taxon>Lophotrochozoa</taxon>
        <taxon>Mollusca</taxon>
        <taxon>Cephalopoda</taxon>
        <taxon>Coleoidea</taxon>
        <taxon>Octopodiformes</taxon>
        <taxon>Octopoda</taxon>
        <taxon>Incirrata</taxon>
        <taxon>Octopodidae</taxon>
        <taxon>Octopus</taxon>
    </lineage>
</organism>
<accession>A0A0L8ICD1</accession>
<evidence type="ECO:0000313" key="2">
    <source>
        <dbReference type="EMBL" id="KOF99079.1"/>
    </source>
</evidence>
<protein>
    <submittedName>
        <fullName evidence="2">Uncharacterized protein</fullName>
    </submittedName>
</protein>
<gene>
    <name evidence="2" type="ORF">OCBIM_22020455mg</name>
</gene>
<keyword evidence="1" id="KW-1133">Transmembrane helix</keyword>
<evidence type="ECO:0000256" key="1">
    <source>
        <dbReference type="SAM" id="Phobius"/>
    </source>
</evidence>
<keyword evidence="1" id="KW-0472">Membrane</keyword>